<dbReference type="EMBL" id="CM016554">
    <property type="protein sequence ID" value="TKW28730.1"/>
    <property type="molecule type" value="Genomic_DNA"/>
</dbReference>
<evidence type="ECO:0000313" key="2">
    <source>
        <dbReference type="EMBL" id="TKW28730.1"/>
    </source>
</evidence>
<reference evidence="2" key="1">
    <citation type="submission" date="2019-03" db="EMBL/GenBank/DDBJ databases">
        <title>WGS assembly of Setaria viridis.</title>
        <authorList>
            <person name="Huang P."/>
            <person name="Jenkins J."/>
            <person name="Grimwood J."/>
            <person name="Barry K."/>
            <person name="Healey A."/>
            <person name="Mamidi S."/>
            <person name="Sreedasyam A."/>
            <person name="Shu S."/>
            <person name="Feldman M."/>
            <person name="Wu J."/>
            <person name="Yu Y."/>
            <person name="Chen C."/>
            <person name="Johnson J."/>
            <person name="Rokhsar D."/>
            <person name="Baxter I."/>
            <person name="Schmutz J."/>
            <person name="Brutnell T."/>
            <person name="Kellogg E."/>
        </authorList>
    </citation>
    <scope>NUCLEOTIDE SEQUENCE [LARGE SCALE GENOMIC DNA]</scope>
</reference>
<keyword evidence="3" id="KW-1185">Reference proteome</keyword>
<feature type="chain" id="PRO_5021018208" evidence="1">
    <location>
        <begin position="20"/>
        <end position="40"/>
    </location>
</feature>
<sequence length="40" mass="4400">MVVATCNMALLLVVRCPQAAVYTVRLKHGRSRHISVCLSC</sequence>
<accession>A0A4U6VGM5</accession>
<dbReference type="Proteomes" id="UP000298652">
    <property type="component" value="Chromosome 3"/>
</dbReference>
<evidence type="ECO:0000313" key="3">
    <source>
        <dbReference type="Proteomes" id="UP000298652"/>
    </source>
</evidence>
<proteinExistence type="predicted"/>
<name>A0A4U6VGM5_SETVI</name>
<gene>
    <name evidence="2" type="ORF">SEVIR_3G347750v2</name>
</gene>
<keyword evidence="1" id="KW-0732">Signal</keyword>
<protein>
    <submittedName>
        <fullName evidence="2">Uncharacterized protein</fullName>
    </submittedName>
</protein>
<evidence type="ECO:0000256" key="1">
    <source>
        <dbReference type="SAM" id="SignalP"/>
    </source>
</evidence>
<organism evidence="2 3">
    <name type="scientific">Setaria viridis</name>
    <name type="common">Green bristlegrass</name>
    <name type="synonym">Setaria italica subsp. viridis</name>
    <dbReference type="NCBI Taxonomy" id="4556"/>
    <lineage>
        <taxon>Eukaryota</taxon>
        <taxon>Viridiplantae</taxon>
        <taxon>Streptophyta</taxon>
        <taxon>Embryophyta</taxon>
        <taxon>Tracheophyta</taxon>
        <taxon>Spermatophyta</taxon>
        <taxon>Magnoliopsida</taxon>
        <taxon>Liliopsida</taxon>
        <taxon>Poales</taxon>
        <taxon>Poaceae</taxon>
        <taxon>PACMAD clade</taxon>
        <taxon>Panicoideae</taxon>
        <taxon>Panicodae</taxon>
        <taxon>Paniceae</taxon>
        <taxon>Cenchrinae</taxon>
        <taxon>Setaria</taxon>
    </lineage>
</organism>
<dbReference type="AlphaFoldDB" id="A0A4U6VGM5"/>
<dbReference type="Gramene" id="TKW28730">
    <property type="protein sequence ID" value="TKW28730"/>
    <property type="gene ID" value="SEVIR_3G347750v2"/>
</dbReference>
<feature type="signal peptide" evidence="1">
    <location>
        <begin position="1"/>
        <end position="19"/>
    </location>
</feature>